<keyword evidence="1" id="KW-0732">Signal</keyword>
<dbReference type="CDD" id="cd00038">
    <property type="entry name" value="CAP_ED"/>
    <property type="match status" value="1"/>
</dbReference>
<feature type="domain" description="Cyclic nucleotide-binding" evidence="2">
    <location>
        <begin position="127"/>
        <end position="197"/>
    </location>
</feature>
<reference evidence="3" key="1">
    <citation type="journal article" date="2023" name="Mol. Biol. Evol.">
        <title>Third-Generation Sequencing Reveals the Adaptive Role of the Epigenome in Three Deep-Sea Polychaetes.</title>
        <authorList>
            <person name="Perez M."/>
            <person name="Aroh O."/>
            <person name="Sun Y."/>
            <person name="Lan Y."/>
            <person name="Juniper S.K."/>
            <person name="Young C.R."/>
            <person name="Angers B."/>
            <person name="Qian P.Y."/>
        </authorList>
    </citation>
    <scope>NUCLEOTIDE SEQUENCE</scope>
    <source>
        <strain evidence="3">R07B-5</strain>
    </source>
</reference>
<proteinExistence type="predicted"/>
<dbReference type="PROSITE" id="PS50042">
    <property type="entry name" value="CNMP_BINDING_3"/>
    <property type="match status" value="1"/>
</dbReference>
<dbReference type="Proteomes" id="UP001209878">
    <property type="component" value="Unassembled WGS sequence"/>
</dbReference>
<dbReference type="SUPFAM" id="SSF51206">
    <property type="entry name" value="cAMP-binding domain-like"/>
    <property type="match status" value="1"/>
</dbReference>
<dbReference type="InterPro" id="IPR018490">
    <property type="entry name" value="cNMP-bd_dom_sf"/>
</dbReference>
<sequence length="214" mass="24847">MRRGCGGRAGRRWRWVIGMVRMLSRLLLTMGELSVARTQRSAVEWQWHSLYTVSETTQLALNPLLYARGRSRCRVPRWAKSILALSAHSRTDAECQRLHALLRGHKSFDKFTQQIQYAMCRAFTLQYTHTQRIILREGHVGQNFYFIFSGSVFINIDDVTDGKKEVALLCDVRRTATVTCREACELLVVDKDVFSQVCPRIFDRELDERIDFIT</sequence>
<accession>A0AAD9NYH5</accession>
<organism evidence="3 4">
    <name type="scientific">Ridgeia piscesae</name>
    <name type="common">Tubeworm</name>
    <dbReference type="NCBI Taxonomy" id="27915"/>
    <lineage>
        <taxon>Eukaryota</taxon>
        <taxon>Metazoa</taxon>
        <taxon>Spiralia</taxon>
        <taxon>Lophotrochozoa</taxon>
        <taxon>Annelida</taxon>
        <taxon>Polychaeta</taxon>
        <taxon>Sedentaria</taxon>
        <taxon>Canalipalpata</taxon>
        <taxon>Sabellida</taxon>
        <taxon>Siboglinidae</taxon>
        <taxon>Ridgeia</taxon>
    </lineage>
</organism>
<dbReference type="GO" id="GO:0007283">
    <property type="term" value="P:spermatogenesis"/>
    <property type="evidence" value="ECO:0007669"/>
    <property type="project" value="TreeGrafter"/>
</dbReference>
<gene>
    <name evidence="3" type="ORF">NP493_254g02009</name>
</gene>
<protein>
    <recommendedName>
        <fullName evidence="2">Cyclic nucleotide-binding domain-containing protein</fullName>
    </recommendedName>
</protein>
<feature type="signal peptide" evidence="1">
    <location>
        <begin position="1"/>
        <end position="31"/>
    </location>
</feature>
<evidence type="ECO:0000313" key="4">
    <source>
        <dbReference type="Proteomes" id="UP001209878"/>
    </source>
</evidence>
<dbReference type="AlphaFoldDB" id="A0AAD9NYH5"/>
<evidence type="ECO:0000256" key="1">
    <source>
        <dbReference type="SAM" id="SignalP"/>
    </source>
</evidence>
<dbReference type="Gene3D" id="2.60.120.10">
    <property type="entry name" value="Jelly Rolls"/>
    <property type="match status" value="1"/>
</dbReference>
<dbReference type="EMBL" id="JAODUO010000254">
    <property type="protein sequence ID" value="KAK2184750.1"/>
    <property type="molecule type" value="Genomic_DNA"/>
</dbReference>
<dbReference type="PANTHER" id="PTHR23011:SF43">
    <property type="entry name" value="CYCLIC NUCLEOTIDE-BINDING DOMAIN-CONTAINING PROTEIN 2"/>
    <property type="match status" value="1"/>
</dbReference>
<comment type="caution">
    <text evidence="3">The sequence shown here is derived from an EMBL/GenBank/DDBJ whole genome shotgun (WGS) entry which is preliminary data.</text>
</comment>
<keyword evidence="4" id="KW-1185">Reference proteome</keyword>
<name>A0AAD9NYH5_RIDPI</name>
<dbReference type="InterPro" id="IPR000595">
    <property type="entry name" value="cNMP-bd_dom"/>
</dbReference>
<evidence type="ECO:0000313" key="3">
    <source>
        <dbReference type="EMBL" id="KAK2184750.1"/>
    </source>
</evidence>
<evidence type="ECO:0000259" key="2">
    <source>
        <dbReference type="PROSITE" id="PS50042"/>
    </source>
</evidence>
<dbReference type="PANTHER" id="PTHR23011">
    <property type="entry name" value="CYCLIC NUCLEOTIDE-BINDING DOMAIN CONTAINING PROTEIN"/>
    <property type="match status" value="1"/>
</dbReference>
<feature type="chain" id="PRO_5042011695" description="Cyclic nucleotide-binding domain-containing protein" evidence="1">
    <location>
        <begin position="32"/>
        <end position="214"/>
    </location>
</feature>
<dbReference type="GO" id="GO:0030552">
    <property type="term" value="F:cAMP binding"/>
    <property type="evidence" value="ECO:0007669"/>
    <property type="project" value="TreeGrafter"/>
</dbReference>
<dbReference type="InterPro" id="IPR014710">
    <property type="entry name" value="RmlC-like_jellyroll"/>
</dbReference>